<protein>
    <submittedName>
        <fullName evidence="2">Uncharacterized protein</fullName>
    </submittedName>
</protein>
<keyword evidence="3" id="KW-1185">Reference proteome</keyword>
<gene>
    <name evidence="2" type="ORF">LARSCL_LOCUS2546</name>
</gene>
<comment type="caution">
    <text evidence="2">The sequence shown here is derived from an EMBL/GenBank/DDBJ whole genome shotgun (WGS) entry which is preliminary data.</text>
</comment>
<dbReference type="EMBL" id="CAXIEN010000017">
    <property type="protein sequence ID" value="CAL1265465.1"/>
    <property type="molecule type" value="Genomic_DNA"/>
</dbReference>
<evidence type="ECO:0000313" key="3">
    <source>
        <dbReference type="Proteomes" id="UP001497382"/>
    </source>
</evidence>
<dbReference type="AlphaFoldDB" id="A0AAV1Z533"/>
<organism evidence="2 3">
    <name type="scientific">Larinioides sclopetarius</name>
    <dbReference type="NCBI Taxonomy" id="280406"/>
    <lineage>
        <taxon>Eukaryota</taxon>
        <taxon>Metazoa</taxon>
        <taxon>Ecdysozoa</taxon>
        <taxon>Arthropoda</taxon>
        <taxon>Chelicerata</taxon>
        <taxon>Arachnida</taxon>
        <taxon>Araneae</taxon>
        <taxon>Araneomorphae</taxon>
        <taxon>Entelegynae</taxon>
        <taxon>Araneoidea</taxon>
        <taxon>Araneidae</taxon>
        <taxon>Larinioides</taxon>
    </lineage>
</organism>
<evidence type="ECO:0000256" key="1">
    <source>
        <dbReference type="SAM" id="MobiDB-lite"/>
    </source>
</evidence>
<accession>A0AAV1Z533</accession>
<proteinExistence type="predicted"/>
<evidence type="ECO:0000313" key="2">
    <source>
        <dbReference type="EMBL" id="CAL1265465.1"/>
    </source>
</evidence>
<feature type="region of interest" description="Disordered" evidence="1">
    <location>
        <begin position="1"/>
        <end position="31"/>
    </location>
</feature>
<sequence>MFSHHGHWGSENESPPNHNRIFAEPFLNQHQ</sequence>
<reference evidence="2 3" key="1">
    <citation type="submission" date="2024-04" db="EMBL/GenBank/DDBJ databases">
        <authorList>
            <person name="Rising A."/>
            <person name="Reimegard J."/>
            <person name="Sonavane S."/>
            <person name="Akerstrom W."/>
            <person name="Nylinder S."/>
            <person name="Hedman E."/>
            <person name="Kallberg Y."/>
        </authorList>
    </citation>
    <scope>NUCLEOTIDE SEQUENCE [LARGE SCALE GENOMIC DNA]</scope>
</reference>
<dbReference type="Proteomes" id="UP001497382">
    <property type="component" value="Unassembled WGS sequence"/>
</dbReference>
<name>A0AAV1Z533_9ARAC</name>